<evidence type="ECO:0000256" key="2">
    <source>
        <dbReference type="SAM" id="SignalP"/>
    </source>
</evidence>
<organism evidence="3 4">
    <name type="scientific">Rhizoctonia solani 123E</name>
    <dbReference type="NCBI Taxonomy" id="1423351"/>
    <lineage>
        <taxon>Eukaryota</taxon>
        <taxon>Fungi</taxon>
        <taxon>Dikarya</taxon>
        <taxon>Basidiomycota</taxon>
        <taxon>Agaricomycotina</taxon>
        <taxon>Agaricomycetes</taxon>
        <taxon>Cantharellales</taxon>
        <taxon>Ceratobasidiaceae</taxon>
        <taxon>Rhizoctonia</taxon>
    </lineage>
</organism>
<feature type="signal peptide" evidence="2">
    <location>
        <begin position="1"/>
        <end position="17"/>
    </location>
</feature>
<dbReference type="EMBL" id="AZST01000371">
    <property type="protein sequence ID" value="KEP49361.1"/>
    <property type="molecule type" value="Genomic_DNA"/>
</dbReference>
<proteinExistence type="predicted"/>
<feature type="chain" id="PRO_5001699553" evidence="2">
    <location>
        <begin position="18"/>
        <end position="191"/>
    </location>
</feature>
<protein>
    <submittedName>
        <fullName evidence="3">Allergen protein</fullName>
    </submittedName>
</protein>
<dbReference type="Proteomes" id="UP000027456">
    <property type="component" value="Unassembled WGS sequence"/>
</dbReference>
<reference evidence="3 4" key="1">
    <citation type="submission" date="2013-12" db="EMBL/GenBank/DDBJ databases">
        <authorList>
            <person name="Cubeta M."/>
            <person name="Pakala S."/>
            <person name="Fedorova N."/>
            <person name="Thomas E."/>
            <person name="Dean R."/>
            <person name="Jabaji S."/>
            <person name="Neate S."/>
            <person name="Toda T."/>
            <person name="Tavantzis S."/>
            <person name="Vilgalys R."/>
            <person name="Bharathan N."/>
            <person name="Pakala S."/>
            <person name="Losada L.S."/>
            <person name="Zafar N."/>
            <person name="Nierman W."/>
        </authorList>
    </citation>
    <scope>NUCLEOTIDE SEQUENCE [LARGE SCALE GENOMIC DNA]</scope>
    <source>
        <strain evidence="3 4">123E</strain>
    </source>
</reference>
<evidence type="ECO:0000256" key="1">
    <source>
        <dbReference type="SAM" id="MobiDB-lite"/>
    </source>
</evidence>
<accession>A0A074RQM9</accession>
<keyword evidence="2" id="KW-0732">Signal</keyword>
<sequence>MYSSLLSLAALAIGVLSAPSTTHLETRAAADNTVYITDANKYCMIMPRDPNTNIGDSEHPGGMKAYCSASGRYDNSQGKLPDNFWSNIAFKTGTSSRGARYAQLTGCIRPETLSRLNPNDGGGQYDSSGGDGGNGNPQGSVCLGYKHYVELVEPSERRACIKCCDNYDDCPLDKDTSGCPAVIPGNYFNCA</sequence>
<dbReference type="STRING" id="1423351.A0A074RQM9"/>
<gene>
    <name evidence="3" type="ORF">V565_101870</name>
</gene>
<feature type="region of interest" description="Disordered" evidence="1">
    <location>
        <begin position="112"/>
        <end position="132"/>
    </location>
</feature>
<feature type="compositionally biased region" description="Gly residues" evidence="1">
    <location>
        <begin position="120"/>
        <end position="132"/>
    </location>
</feature>
<name>A0A074RQM9_9AGAM</name>
<evidence type="ECO:0000313" key="4">
    <source>
        <dbReference type="Proteomes" id="UP000027456"/>
    </source>
</evidence>
<dbReference type="OrthoDB" id="3044029at2759"/>
<comment type="caution">
    <text evidence="3">The sequence shown here is derived from an EMBL/GenBank/DDBJ whole genome shotgun (WGS) entry which is preliminary data.</text>
</comment>
<keyword evidence="4" id="KW-1185">Reference proteome</keyword>
<dbReference type="AlphaFoldDB" id="A0A074RQM9"/>
<evidence type="ECO:0000313" key="3">
    <source>
        <dbReference type="EMBL" id="KEP49361.1"/>
    </source>
</evidence>
<dbReference type="HOGENOM" id="CLU_092528_0_0_1"/>